<feature type="compositionally biased region" description="Pro residues" evidence="5">
    <location>
        <begin position="1039"/>
        <end position="1050"/>
    </location>
</feature>
<keyword evidence="3" id="KW-0862">Zinc</keyword>
<feature type="compositionally biased region" description="Pro residues" evidence="5">
    <location>
        <begin position="364"/>
        <end position="375"/>
    </location>
</feature>
<feature type="region of interest" description="Disordered" evidence="5">
    <location>
        <begin position="1206"/>
        <end position="1314"/>
    </location>
</feature>
<keyword evidence="8" id="KW-1185">Reference proteome</keyword>
<feature type="compositionally biased region" description="Basic and acidic residues" evidence="5">
    <location>
        <begin position="578"/>
        <end position="592"/>
    </location>
</feature>
<feature type="region of interest" description="Disordered" evidence="5">
    <location>
        <begin position="911"/>
        <end position="1062"/>
    </location>
</feature>
<name>A0A8H5GVD5_9AGAR</name>
<evidence type="ECO:0000313" key="8">
    <source>
        <dbReference type="Proteomes" id="UP000559256"/>
    </source>
</evidence>
<dbReference type="SUPFAM" id="SSF57850">
    <property type="entry name" value="RING/U-box"/>
    <property type="match status" value="1"/>
</dbReference>
<proteinExistence type="predicted"/>
<feature type="compositionally biased region" description="Low complexity" evidence="5">
    <location>
        <begin position="1158"/>
        <end position="1184"/>
    </location>
</feature>
<evidence type="ECO:0000256" key="2">
    <source>
        <dbReference type="ARBA" id="ARBA00022771"/>
    </source>
</evidence>
<evidence type="ECO:0000256" key="5">
    <source>
        <dbReference type="SAM" id="MobiDB-lite"/>
    </source>
</evidence>
<keyword evidence="1" id="KW-0479">Metal-binding</keyword>
<dbReference type="Gene3D" id="3.30.40.10">
    <property type="entry name" value="Zinc/RING finger domain, C3HC4 (zinc finger)"/>
    <property type="match status" value="1"/>
</dbReference>
<sequence length="1486" mass="156834">MPSQRLADAAHIAPYLTHELTHHGQTTLIPPETAGRMRQVKKKSRTTPIPSKGQNTRQAQADEEVRFSTGPRLIRIPNPSSNPSRTGDRARPRRQGRRDDYDDDIPDYPPPPFSEAISTPPISVSPSTTTLVSSFATTHQRADDSPLPRSSSESDSDESLEVVDRPPEILSGRGRRTSRDFDLTADDDPPTPTTITQAKRRHLSLSPLRIFPHKPVPIQERALSAHAASPYRSSPFFKSTTSLKASSTGSFFRLPTSALSSTSLSRVDQCKARFRRGKERSGVSAEPLESWEVVDDLADGDESPSLLSAIESIASPDSGSSSPTASPVFCFPPIQYDRAGNNTNSTMRRQVPPSTPPEQRYYSPPFPPSPPPPPAAVSATIAAASLPALGTSPIPVHTVATPPPPTSATGPPITSVRTRLDASPHLTSAPSPSPASQHGVGVGLGSGIHTYPHPQPQSPSRGYSGHSPCPADFASLSVDTRLPVATTSMHDHTHNHHHAHIPASVTHVHTPTRMLQMQTVASPHKMVTALGVGVNVGVEDDSERRGSAHTHTHAYTYSDPRTSPFPSTSSSMSSFIRKRQDPPHPNLDRLDVENPGLSVPVMIPLPVGAPASTSASQTRGVQSKPHSDWMRPPRPVSAIPAFYGTGTGNGSSAASTAFNSSSGSASASSVAVAAGGDAAPLIPVSAGLTSIPSRPHQTQMPVQTQIQTHTQTQTQKPIPTRLCMSFTPSTYTDNSINSASSSSSVATAIPLSAASSGTLTPTTPGTGTYISANSSPAACTPTTATTATTPATTNNNTNCSSNTSIRHYPGRPLPNPPTPPSEVGSAMPFSSPDTPSHRNDKPSLSSVHVSAFDAISATVTHNPSSSPSLSSSSLAAKVKSVHNINTHVNHTNQPRSGMMIDSLYGPNEIEATMKPFPDTGSLDIYTPSSSSSTMHDTCPEGLLIDFGDSDTDGEVGSNRSLGSGGAGRGDNGRRSDNDNDWCASPTRIRSHSVEPPSSPSTVPSLVHRSPSLTGAELRGNVSSPSFHKSAQSSVSASPSPSPPYPGPPLHRPTTTSTHTHGHTYPIHYASQRQQKQHIQYPPTLRIPQPVIPVITMPQSISVSASTTSDRSNYYDADASAPSTFLGVGGGGAMEYDYRHGNGYDYTGSQTRDTRDSTTSHTSSGSRDTSPRGQRQAQQTQAQTGYHAGNRYESDSNHALDARLKPSRLYPAPSPALIPTPIPLPTRTSSSSVEEVTGPSSTSISNLNGVSTDSLVPSSSAASAPSSSSTSTSSPSIAVNGTSTGQDDNEQDSSLTRTSRSTSVSPSPSNHSNTYSEFTDLDLLVSRLDDSHQQDGSNYDTLLLLSEFLGPANPSGSSSTHATTTTSSQSVPTTTLSTRSTSSHSSSPHSLPTPILGTVIVQRRRTTRDGRNKIKLSLLDSAVDKCGICLSQFKEGDRGAMSPPCKHSFHERCLRKWLGGGSSGSNRGKRTCPMCRVGLGPFDVDSL</sequence>
<feature type="compositionally biased region" description="Polar residues" evidence="5">
    <location>
        <begin position="1276"/>
        <end position="1285"/>
    </location>
</feature>
<gene>
    <name evidence="7" type="ORF">D9758_003410</name>
</gene>
<evidence type="ECO:0000313" key="7">
    <source>
        <dbReference type="EMBL" id="KAF5371699.1"/>
    </source>
</evidence>
<feature type="compositionally biased region" description="Low complexity" evidence="5">
    <location>
        <begin position="993"/>
        <end position="1006"/>
    </location>
</feature>
<feature type="compositionally biased region" description="Polar residues" evidence="5">
    <location>
        <begin position="926"/>
        <end position="935"/>
    </location>
</feature>
<dbReference type="GO" id="GO:0061630">
    <property type="term" value="F:ubiquitin protein ligase activity"/>
    <property type="evidence" value="ECO:0007669"/>
    <property type="project" value="TreeGrafter"/>
</dbReference>
<dbReference type="InterPro" id="IPR013083">
    <property type="entry name" value="Znf_RING/FYVE/PHD"/>
</dbReference>
<feature type="compositionally biased region" description="Polar residues" evidence="5">
    <location>
        <begin position="611"/>
        <end position="621"/>
    </location>
</feature>
<evidence type="ECO:0000256" key="1">
    <source>
        <dbReference type="ARBA" id="ARBA00022723"/>
    </source>
</evidence>
<dbReference type="GO" id="GO:0008270">
    <property type="term" value="F:zinc ion binding"/>
    <property type="evidence" value="ECO:0007669"/>
    <property type="project" value="UniProtKB-KW"/>
</dbReference>
<feature type="compositionally biased region" description="Pro residues" evidence="5">
    <location>
        <begin position="1211"/>
        <end position="1223"/>
    </location>
</feature>
<dbReference type="OrthoDB" id="8062037at2759"/>
<feature type="region of interest" description="Disordered" evidence="5">
    <location>
        <begin position="338"/>
        <end position="377"/>
    </location>
</feature>
<protein>
    <recommendedName>
        <fullName evidence="6">RING-type domain-containing protein</fullName>
    </recommendedName>
</protein>
<feature type="region of interest" description="Disordered" evidence="5">
    <location>
        <begin position="22"/>
        <end position="196"/>
    </location>
</feature>
<dbReference type="PANTHER" id="PTHR45969:SF69">
    <property type="entry name" value="FINGER DOMAIN PROTEIN, PUTATIVE (AFU_ORTHOLOGUE AFUA_3G12190)-RELATED"/>
    <property type="match status" value="1"/>
</dbReference>
<evidence type="ECO:0000256" key="4">
    <source>
        <dbReference type="PROSITE-ProRule" id="PRU00175"/>
    </source>
</evidence>
<feature type="compositionally biased region" description="Polar residues" evidence="5">
    <location>
        <begin position="46"/>
        <end position="59"/>
    </location>
</feature>
<feature type="compositionally biased region" description="Low complexity" evidence="5">
    <location>
        <begin position="774"/>
        <end position="804"/>
    </location>
</feature>
<feature type="region of interest" description="Disordered" evidence="5">
    <location>
        <begin position="608"/>
        <end position="634"/>
    </location>
</feature>
<dbReference type="SMART" id="SM00184">
    <property type="entry name" value="RING"/>
    <property type="match status" value="1"/>
</dbReference>
<feature type="compositionally biased region" description="Low complexity" evidence="5">
    <location>
        <begin position="562"/>
        <end position="575"/>
    </location>
</feature>
<feature type="compositionally biased region" description="Low complexity" evidence="5">
    <location>
        <begin position="1224"/>
        <end position="1242"/>
    </location>
</feature>
<feature type="compositionally biased region" description="Low complexity" evidence="5">
    <location>
        <begin position="117"/>
        <end position="134"/>
    </location>
</feature>
<feature type="compositionally biased region" description="Low complexity" evidence="5">
    <location>
        <begin position="1029"/>
        <end position="1038"/>
    </location>
</feature>
<reference evidence="7 8" key="1">
    <citation type="journal article" date="2020" name="ISME J.">
        <title>Uncovering the hidden diversity of litter-decomposition mechanisms in mushroom-forming fungi.</title>
        <authorList>
            <person name="Floudas D."/>
            <person name="Bentzer J."/>
            <person name="Ahren D."/>
            <person name="Johansson T."/>
            <person name="Persson P."/>
            <person name="Tunlid A."/>
        </authorList>
    </citation>
    <scope>NUCLEOTIDE SEQUENCE [LARGE SCALE GENOMIC DNA]</scope>
    <source>
        <strain evidence="7 8">CBS 291.85</strain>
    </source>
</reference>
<dbReference type="EMBL" id="JAACJM010000007">
    <property type="protein sequence ID" value="KAF5371699.1"/>
    <property type="molecule type" value="Genomic_DNA"/>
</dbReference>
<feature type="compositionally biased region" description="Low complexity" evidence="5">
    <location>
        <begin position="1250"/>
        <end position="1275"/>
    </location>
</feature>
<evidence type="ECO:0000256" key="3">
    <source>
        <dbReference type="ARBA" id="ARBA00022833"/>
    </source>
</evidence>
<organism evidence="7 8">
    <name type="scientific">Tetrapyrgos nigripes</name>
    <dbReference type="NCBI Taxonomy" id="182062"/>
    <lineage>
        <taxon>Eukaryota</taxon>
        <taxon>Fungi</taxon>
        <taxon>Dikarya</taxon>
        <taxon>Basidiomycota</taxon>
        <taxon>Agaricomycotina</taxon>
        <taxon>Agaricomycetes</taxon>
        <taxon>Agaricomycetidae</taxon>
        <taxon>Agaricales</taxon>
        <taxon>Marasmiineae</taxon>
        <taxon>Marasmiaceae</taxon>
        <taxon>Tetrapyrgos</taxon>
    </lineage>
</organism>
<feature type="compositionally biased region" description="Polar residues" evidence="5">
    <location>
        <begin position="425"/>
        <end position="436"/>
    </location>
</feature>
<feature type="region of interest" description="Disordered" evidence="5">
    <location>
        <begin position="394"/>
        <end position="468"/>
    </location>
</feature>
<feature type="compositionally biased region" description="Pro residues" evidence="5">
    <location>
        <begin position="811"/>
        <end position="820"/>
    </location>
</feature>
<dbReference type="PANTHER" id="PTHR45969">
    <property type="entry name" value="RING ZINC FINGER PROTEIN-RELATED"/>
    <property type="match status" value="1"/>
</dbReference>
<accession>A0A8H5GVD5</accession>
<dbReference type="PROSITE" id="PS50089">
    <property type="entry name" value="ZF_RING_2"/>
    <property type="match status" value="1"/>
</dbReference>
<feature type="compositionally biased region" description="Low complexity" evidence="5">
    <location>
        <begin position="1354"/>
        <end position="1393"/>
    </location>
</feature>
<feature type="domain" description="RING-type" evidence="6">
    <location>
        <begin position="1425"/>
        <end position="1475"/>
    </location>
</feature>
<keyword evidence="2 4" id="KW-0863">Zinc-finger</keyword>
<comment type="caution">
    <text evidence="7">The sequence shown here is derived from an EMBL/GenBank/DDBJ whole genome shotgun (WGS) entry which is preliminary data.</text>
</comment>
<feature type="region of interest" description="Disordered" evidence="5">
    <location>
        <begin position="1351"/>
        <end position="1394"/>
    </location>
</feature>
<dbReference type="Pfam" id="PF13639">
    <property type="entry name" value="zf-RING_2"/>
    <property type="match status" value="1"/>
</dbReference>
<feature type="region of interest" description="Disordered" evidence="5">
    <location>
        <begin position="774"/>
        <end position="844"/>
    </location>
</feature>
<feature type="compositionally biased region" description="Low complexity" evidence="5">
    <location>
        <begin position="1292"/>
        <end position="1313"/>
    </location>
</feature>
<evidence type="ECO:0000259" key="6">
    <source>
        <dbReference type="PROSITE" id="PS50089"/>
    </source>
</evidence>
<feature type="region of interest" description="Disordered" evidence="5">
    <location>
        <begin position="1144"/>
        <end position="1192"/>
    </location>
</feature>
<feature type="region of interest" description="Disordered" evidence="5">
    <location>
        <begin position="540"/>
        <end position="593"/>
    </location>
</feature>
<dbReference type="GO" id="GO:0016567">
    <property type="term" value="P:protein ubiquitination"/>
    <property type="evidence" value="ECO:0007669"/>
    <property type="project" value="TreeGrafter"/>
</dbReference>
<feature type="compositionally biased region" description="Low complexity" evidence="5">
    <location>
        <begin position="1051"/>
        <end position="1062"/>
    </location>
</feature>
<dbReference type="InterPro" id="IPR001841">
    <property type="entry name" value="Znf_RING"/>
</dbReference>
<dbReference type="Proteomes" id="UP000559256">
    <property type="component" value="Unassembled WGS sequence"/>
</dbReference>